<reference evidence="3" key="1">
    <citation type="submission" date="2022-12" db="EMBL/GenBank/DDBJ databases">
        <authorList>
            <person name="Mo P."/>
        </authorList>
    </citation>
    <scope>NUCLEOTIDE SEQUENCE [LARGE SCALE GENOMIC DNA]</scope>
    <source>
        <strain evidence="3">HUAS 3-15</strain>
    </source>
</reference>
<keyword evidence="3" id="KW-1185">Reference proteome</keyword>
<dbReference type="RefSeq" id="WP_270150127.1">
    <property type="nucleotide sequence ID" value="NZ_CP115450.1"/>
</dbReference>
<proteinExistence type="predicted"/>
<protein>
    <submittedName>
        <fullName evidence="2">Amino acid transporter</fullName>
    </submittedName>
</protein>
<evidence type="ECO:0000256" key="1">
    <source>
        <dbReference type="SAM" id="MobiDB-lite"/>
    </source>
</evidence>
<accession>A0ABY7QE54</accession>
<dbReference type="InterPro" id="IPR019646">
    <property type="entry name" value="Aminoglyc_AdlTrfase"/>
</dbReference>
<organism evidence="2 3">
    <name type="scientific">Kitasatospora cathayae</name>
    <dbReference type="NCBI Taxonomy" id="3004092"/>
    <lineage>
        <taxon>Bacteria</taxon>
        <taxon>Bacillati</taxon>
        <taxon>Actinomycetota</taxon>
        <taxon>Actinomycetes</taxon>
        <taxon>Kitasatosporales</taxon>
        <taxon>Streptomycetaceae</taxon>
        <taxon>Kitasatospora</taxon>
    </lineage>
</organism>
<dbReference type="Pfam" id="PF10706">
    <property type="entry name" value="Aminoglyc_resit"/>
    <property type="match status" value="1"/>
</dbReference>
<evidence type="ECO:0000313" key="3">
    <source>
        <dbReference type="Proteomes" id="UP001212821"/>
    </source>
</evidence>
<feature type="region of interest" description="Disordered" evidence="1">
    <location>
        <begin position="164"/>
        <end position="183"/>
    </location>
</feature>
<name>A0ABY7QE54_9ACTN</name>
<dbReference type="Gene3D" id="3.30.460.40">
    <property type="match status" value="1"/>
</dbReference>
<dbReference type="Proteomes" id="UP001212821">
    <property type="component" value="Chromosome"/>
</dbReference>
<dbReference type="EMBL" id="CP115450">
    <property type="protein sequence ID" value="WBP91003.1"/>
    <property type="molecule type" value="Genomic_DNA"/>
</dbReference>
<sequence length="183" mass="19427">MLNEDDVLDVLDLLVDAGVSAWVDGGWGVDALVGHTTRPHDDLDLVLPRHQLDAARQALAAAGFTTVLRDLLPTALALADGAGRAVDLHPVTGSGRDGGDQLLPDGQRFRYPAPVTGTIGGRTIPCVDAATQVRCHLGYPPRDKDHHDMAHLHARTAVALPAEYRASGPGGNTQRDIPYRDIA</sequence>
<gene>
    <name evidence="2" type="ORF">O1G21_37480</name>
</gene>
<evidence type="ECO:0000313" key="2">
    <source>
        <dbReference type="EMBL" id="WBP91003.1"/>
    </source>
</evidence>